<dbReference type="PROSITE" id="PS51721">
    <property type="entry name" value="G_CP"/>
    <property type="match status" value="1"/>
</dbReference>
<comment type="function">
    <text evidence="10">One of several proteins that assist in the late maturation steps of the functional core of the 30S ribosomal subunit. Helps release RbfA from mature subunits. May play a role in the assembly of ribosomal proteins into the subunit. Circularly permuted GTPase that catalyzes slow GTP hydrolysis, GTPase activity is stimulated by the 30S ribosomal subunit.</text>
</comment>
<dbReference type="InterPro" id="IPR030378">
    <property type="entry name" value="G_CP_dom"/>
</dbReference>
<evidence type="ECO:0000256" key="4">
    <source>
        <dbReference type="ARBA" id="ARBA00022730"/>
    </source>
</evidence>
<dbReference type="RefSeq" id="WP_034423841.1">
    <property type="nucleotide sequence ID" value="NZ_CP045798.1"/>
</dbReference>
<dbReference type="CDD" id="cd01854">
    <property type="entry name" value="YjeQ_EngC"/>
    <property type="match status" value="1"/>
</dbReference>
<comment type="similarity">
    <text evidence="10">Belongs to the TRAFAC class YlqF/YawG GTPase family. RsgA subfamily.</text>
</comment>
<dbReference type="HAMAP" id="MF_01820">
    <property type="entry name" value="GTPase_RsgA"/>
    <property type="match status" value="1"/>
</dbReference>
<dbReference type="InterPro" id="IPR010914">
    <property type="entry name" value="RsgA_GTPase_dom"/>
</dbReference>
<evidence type="ECO:0000256" key="7">
    <source>
        <dbReference type="ARBA" id="ARBA00022833"/>
    </source>
</evidence>
<evidence type="ECO:0000313" key="14">
    <source>
        <dbReference type="Proteomes" id="UP000515847"/>
    </source>
</evidence>
<dbReference type="Gene3D" id="3.40.50.300">
    <property type="entry name" value="P-loop containing nucleotide triphosphate hydrolases"/>
    <property type="match status" value="1"/>
</dbReference>
<dbReference type="Proteomes" id="UP000515847">
    <property type="component" value="Chromosome"/>
</dbReference>
<dbReference type="SUPFAM" id="SSF52540">
    <property type="entry name" value="P-loop containing nucleoside triphosphate hydrolases"/>
    <property type="match status" value="1"/>
</dbReference>
<dbReference type="GO" id="GO:0005737">
    <property type="term" value="C:cytoplasm"/>
    <property type="evidence" value="ECO:0007669"/>
    <property type="project" value="UniProtKB-SubCell"/>
</dbReference>
<gene>
    <name evidence="10 13" type="primary">rsgA</name>
    <name evidence="13" type="ORF">BR63_06450</name>
</gene>
<feature type="domain" description="CP-type G" evidence="12">
    <location>
        <begin position="66"/>
        <end position="224"/>
    </location>
</feature>
<dbReference type="PANTHER" id="PTHR32120:SF11">
    <property type="entry name" value="SMALL RIBOSOMAL SUBUNIT BIOGENESIS GTPASE RSGA 1, MITOCHONDRIAL-RELATED"/>
    <property type="match status" value="1"/>
</dbReference>
<accession>A0A7G6E1N2</accession>
<feature type="binding site" evidence="10">
    <location>
        <begin position="166"/>
        <end position="174"/>
    </location>
    <ligand>
        <name>GTP</name>
        <dbReference type="ChEBI" id="CHEBI:37565"/>
    </ligand>
</feature>
<evidence type="ECO:0000256" key="2">
    <source>
        <dbReference type="ARBA" id="ARBA00022517"/>
    </source>
</evidence>
<comment type="subcellular location">
    <subcellularLocation>
        <location evidence="10">Cytoplasm</location>
    </subcellularLocation>
</comment>
<proteinExistence type="inferred from homology"/>
<dbReference type="PANTHER" id="PTHR32120">
    <property type="entry name" value="SMALL RIBOSOMAL SUBUNIT BIOGENESIS GTPASE RSGA"/>
    <property type="match status" value="1"/>
</dbReference>
<dbReference type="GO" id="GO:0003924">
    <property type="term" value="F:GTPase activity"/>
    <property type="evidence" value="ECO:0007669"/>
    <property type="project" value="UniProtKB-UniRule"/>
</dbReference>
<dbReference type="InterPro" id="IPR027417">
    <property type="entry name" value="P-loop_NTPase"/>
</dbReference>
<dbReference type="Gene3D" id="2.40.50.140">
    <property type="entry name" value="Nucleic acid-binding proteins"/>
    <property type="match status" value="1"/>
</dbReference>
<reference evidence="13 14" key="1">
    <citation type="journal article" date="2019" name="Front. Microbiol.">
        <title>Thermoanaerosceptrum fracticalcis gen. nov. sp. nov., a Novel Fumarate-Fermenting Microorganism From a Deep Fractured Carbonate Aquifer of the US Great Basin.</title>
        <authorList>
            <person name="Hamilton-Brehm S.D."/>
            <person name="Stewart L.E."/>
            <person name="Zavarin M."/>
            <person name="Caldwell M."/>
            <person name="Lawson P.A."/>
            <person name="Onstott T.C."/>
            <person name="Grzymski J."/>
            <person name="Neveux I."/>
            <person name="Lollar B.S."/>
            <person name="Russell C.E."/>
            <person name="Moser D.P."/>
        </authorList>
    </citation>
    <scope>NUCLEOTIDE SEQUENCE [LARGE SCALE GENOMIC DNA]</scope>
    <source>
        <strain evidence="13 14">DRI-13</strain>
    </source>
</reference>
<keyword evidence="5 10" id="KW-0547">Nucleotide-binding</keyword>
<keyword evidence="6 10" id="KW-0378">Hydrolase</keyword>
<dbReference type="GO" id="GO:0019843">
    <property type="term" value="F:rRNA binding"/>
    <property type="evidence" value="ECO:0007669"/>
    <property type="project" value="UniProtKB-KW"/>
</dbReference>
<feature type="domain" description="EngC GTPase" evidence="11">
    <location>
        <begin position="75"/>
        <end position="222"/>
    </location>
</feature>
<keyword evidence="2 10" id="KW-0690">Ribosome biogenesis</keyword>
<sequence length="295" mass="33426">MTREGIITKGYSGFYYVWDGNSLWECSLRGKFRVKKQTFLPGDRVIINVLDEDRKKAVIEQVLPRKTELVRPTVANVDQAVIVTALANPNPDFRLLDRLLVMVQFSLVVPVLCFNKCDMVSPAESQRVKEVYEKAGFPSILASAKKGWGLDQLKEVLKDKISVFAGSSGVGKSSLLNALEPGLSLKTGEISEKMGRGKHTTRHVELIHLSSGGFIADTPGFSSIYLPKELKREELIKYYPDFLEYQQLCRFTTCLHRDEPQCAVKEAVALGNLDKMRYERYIGILEEVIEQERRY</sequence>
<dbReference type="EMBL" id="CP045798">
    <property type="protein sequence ID" value="QNB45986.1"/>
    <property type="molecule type" value="Genomic_DNA"/>
</dbReference>
<keyword evidence="1 10" id="KW-0963">Cytoplasm</keyword>
<feature type="binding site" evidence="10">
    <location>
        <position position="254"/>
    </location>
    <ligand>
        <name>Zn(2+)</name>
        <dbReference type="ChEBI" id="CHEBI:29105"/>
    </ligand>
</feature>
<evidence type="ECO:0000313" key="13">
    <source>
        <dbReference type="EMBL" id="QNB45986.1"/>
    </source>
</evidence>
<dbReference type="KEGG" id="tfr:BR63_06450"/>
<dbReference type="Gene3D" id="1.10.40.50">
    <property type="entry name" value="Probable gtpase engc, domain 3"/>
    <property type="match status" value="1"/>
</dbReference>
<dbReference type="NCBIfam" id="TIGR00157">
    <property type="entry name" value="ribosome small subunit-dependent GTPase A"/>
    <property type="match status" value="1"/>
</dbReference>
<keyword evidence="3 10" id="KW-0479">Metal-binding</keyword>
<dbReference type="PROSITE" id="PS50936">
    <property type="entry name" value="ENGC_GTPASE"/>
    <property type="match status" value="1"/>
</dbReference>
<comment type="subunit">
    <text evidence="10">Monomer. Associates with 30S ribosomal subunit, binds 16S rRNA.</text>
</comment>
<dbReference type="Pfam" id="PF03193">
    <property type="entry name" value="RsgA_GTPase"/>
    <property type="match status" value="1"/>
</dbReference>
<name>A0A7G6E1N2_THEFR</name>
<keyword evidence="4 10" id="KW-0699">rRNA-binding</keyword>
<dbReference type="SUPFAM" id="SSF50249">
    <property type="entry name" value="Nucleic acid-binding proteins"/>
    <property type="match status" value="1"/>
</dbReference>
<evidence type="ECO:0000259" key="11">
    <source>
        <dbReference type="PROSITE" id="PS50936"/>
    </source>
</evidence>
<evidence type="ECO:0000256" key="3">
    <source>
        <dbReference type="ARBA" id="ARBA00022723"/>
    </source>
</evidence>
<dbReference type="EC" id="3.6.1.-" evidence="10"/>
<dbReference type="InterPro" id="IPR031944">
    <property type="entry name" value="RsgA_N"/>
</dbReference>
<dbReference type="GO" id="GO:0042274">
    <property type="term" value="P:ribosomal small subunit biogenesis"/>
    <property type="evidence" value="ECO:0007669"/>
    <property type="project" value="UniProtKB-UniRule"/>
</dbReference>
<evidence type="ECO:0000256" key="8">
    <source>
        <dbReference type="ARBA" id="ARBA00022884"/>
    </source>
</evidence>
<evidence type="ECO:0000256" key="5">
    <source>
        <dbReference type="ARBA" id="ARBA00022741"/>
    </source>
</evidence>
<keyword evidence="9 10" id="KW-0342">GTP-binding</keyword>
<keyword evidence="7 10" id="KW-0862">Zinc</keyword>
<feature type="binding site" evidence="10">
    <location>
        <position position="249"/>
    </location>
    <ligand>
        <name>Zn(2+)</name>
        <dbReference type="ChEBI" id="CHEBI:29105"/>
    </ligand>
</feature>
<dbReference type="AlphaFoldDB" id="A0A7G6E1N2"/>
<dbReference type="CDD" id="cd04466">
    <property type="entry name" value="S1_YloQ_GTPase"/>
    <property type="match status" value="1"/>
</dbReference>
<comment type="cofactor">
    <cofactor evidence="10">
        <name>Zn(2+)</name>
        <dbReference type="ChEBI" id="CHEBI:29105"/>
    </cofactor>
    <text evidence="10">Binds 1 zinc ion per subunit.</text>
</comment>
<dbReference type="GO" id="GO:0005525">
    <property type="term" value="F:GTP binding"/>
    <property type="evidence" value="ECO:0007669"/>
    <property type="project" value="UniProtKB-UniRule"/>
</dbReference>
<organism evidence="13 14">
    <name type="scientific">Thermanaerosceptrum fracticalcis</name>
    <dbReference type="NCBI Taxonomy" id="1712410"/>
    <lineage>
        <taxon>Bacteria</taxon>
        <taxon>Bacillati</taxon>
        <taxon>Bacillota</taxon>
        <taxon>Clostridia</taxon>
        <taxon>Eubacteriales</taxon>
        <taxon>Peptococcaceae</taxon>
        <taxon>Thermanaerosceptrum</taxon>
    </lineage>
</organism>
<dbReference type="InterPro" id="IPR012340">
    <property type="entry name" value="NA-bd_OB-fold"/>
</dbReference>
<evidence type="ECO:0000259" key="12">
    <source>
        <dbReference type="PROSITE" id="PS51721"/>
    </source>
</evidence>
<protein>
    <recommendedName>
        <fullName evidence="10">Small ribosomal subunit biogenesis GTPase RsgA</fullName>
        <ecNumber evidence="10">3.6.1.-</ecNumber>
    </recommendedName>
</protein>
<dbReference type="Pfam" id="PF16745">
    <property type="entry name" value="RsgA_N"/>
    <property type="match status" value="1"/>
</dbReference>
<evidence type="ECO:0000256" key="9">
    <source>
        <dbReference type="ARBA" id="ARBA00023134"/>
    </source>
</evidence>
<evidence type="ECO:0000256" key="1">
    <source>
        <dbReference type="ARBA" id="ARBA00022490"/>
    </source>
</evidence>
<feature type="binding site" evidence="10">
    <location>
        <position position="256"/>
    </location>
    <ligand>
        <name>Zn(2+)</name>
        <dbReference type="ChEBI" id="CHEBI:29105"/>
    </ligand>
</feature>
<keyword evidence="14" id="KW-1185">Reference proteome</keyword>
<dbReference type="GO" id="GO:0046872">
    <property type="term" value="F:metal ion binding"/>
    <property type="evidence" value="ECO:0007669"/>
    <property type="project" value="UniProtKB-KW"/>
</dbReference>
<feature type="binding site" evidence="10">
    <location>
        <position position="262"/>
    </location>
    <ligand>
        <name>Zn(2+)</name>
        <dbReference type="ChEBI" id="CHEBI:29105"/>
    </ligand>
</feature>
<dbReference type="OrthoDB" id="9809485at2"/>
<feature type="binding site" evidence="10">
    <location>
        <begin position="115"/>
        <end position="118"/>
    </location>
    <ligand>
        <name>GTP</name>
        <dbReference type="ChEBI" id="CHEBI:37565"/>
    </ligand>
</feature>
<dbReference type="InterPro" id="IPR004881">
    <property type="entry name" value="Ribosome_biogen_GTPase_RsgA"/>
</dbReference>
<evidence type="ECO:0000256" key="6">
    <source>
        <dbReference type="ARBA" id="ARBA00022801"/>
    </source>
</evidence>
<keyword evidence="8 10" id="KW-0694">RNA-binding</keyword>
<evidence type="ECO:0000256" key="10">
    <source>
        <dbReference type="HAMAP-Rule" id="MF_01820"/>
    </source>
</evidence>